<evidence type="ECO:0000256" key="2">
    <source>
        <dbReference type="ARBA" id="ARBA00022475"/>
    </source>
</evidence>
<protein>
    <submittedName>
        <fullName evidence="7">Histidine kinase</fullName>
    </submittedName>
</protein>
<evidence type="ECO:0000256" key="1">
    <source>
        <dbReference type="ARBA" id="ARBA00004651"/>
    </source>
</evidence>
<feature type="domain" description="Single Cache" evidence="6">
    <location>
        <begin position="43"/>
        <end position="125"/>
    </location>
</feature>
<accession>A0A2V2N0U8</accession>
<dbReference type="Pfam" id="PF17200">
    <property type="entry name" value="sCache_2"/>
    <property type="match status" value="1"/>
</dbReference>
<comment type="caution">
    <text evidence="7">The sequence shown here is derived from an EMBL/GenBank/DDBJ whole genome shotgun (WGS) entry which is preliminary data.</text>
</comment>
<evidence type="ECO:0000256" key="3">
    <source>
        <dbReference type="ARBA" id="ARBA00022692"/>
    </source>
</evidence>
<dbReference type="SMART" id="SM01049">
    <property type="entry name" value="Cache_2"/>
    <property type="match status" value="1"/>
</dbReference>
<dbReference type="Gene3D" id="3.30.450.20">
    <property type="entry name" value="PAS domain"/>
    <property type="match status" value="1"/>
</dbReference>
<keyword evidence="7" id="KW-0808">Transferase</keyword>
<reference evidence="7 8" key="1">
    <citation type="submission" date="2018-05" db="EMBL/GenBank/DDBJ databases">
        <title>Draft genome of Methanospirillum lacunae Ki8-1.</title>
        <authorList>
            <person name="Dueholm M.S."/>
            <person name="Nielsen P.H."/>
            <person name="Bakmann L.F."/>
            <person name="Otzen D.E."/>
        </authorList>
    </citation>
    <scope>NUCLEOTIDE SEQUENCE [LARGE SCALE GENOMIC DNA]</scope>
    <source>
        <strain evidence="7 8">Ki8-1</strain>
    </source>
</reference>
<organism evidence="7 8">
    <name type="scientific">Methanospirillum lacunae</name>
    <dbReference type="NCBI Taxonomy" id="668570"/>
    <lineage>
        <taxon>Archaea</taxon>
        <taxon>Methanobacteriati</taxon>
        <taxon>Methanobacteriota</taxon>
        <taxon>Stenosarchaea group</taxon>
        <taxon>Methanomicrobia</taxon>
        <taxon>Methanomicrobiales</taxon>
        <taxon>Methanospirillaceae</taxon>
        <taxon>Methanospirillum</taxon>
    </lineage>
</organism>
<comment type="subcellular location">
    <subcellularLocation>
        <location evidence="1">Cell membrane</location>
        <topology evidence="1">Multi-pass membrane protein</topology>
    </subcellularLocation>
</comment>
<keyword evidence="2" id="KW-1003">Cell membrane</keyword>
<gene>
    <name evidence="7" type="ORF">DK846_09370</name>
</gene>
<keyword evidence="5" id="KW-0472">Membrane</keyword>
<evidence type="ECO:0000259" key="6">
    <source>
        <dbReference type="SMART" id="SM01049"/>
    </source>
</evidence>
<evidence type="ECO:0000256" key="4">
    <source>
        <dbReference type="ARBA" id="ARBA00022989"/>
    </source>
</evidence>
<keyword evidence="7" id="KW-0418">Kinase</keyword>
<sequence>MINTPVPLLAVLILCLVLSSTGHVYSQSPIPISTPDTTNSTIHEKYTSNETLVTFVENAVSYAKTHGREAALVEFSNPNGSFVKGELYIYAYDFNCTTLAHPFNPEKIGKNRLGESDAYGNPYTQQFLDAARNGSGFVRFYYSNPAHNQTIESKLGYVQRVDEDWWLGSGIYAGPADRV</sequence>
<evidence type="ECO:0000313" key="8">
    <source>
        <dbReference type="Proteomes" id="UP000245657"/>
    </source>
</evidence>
<name>A0A2V2N0U8_9EURY</name>
<evidence type="ECO:0000313" key="7">
    <source>
        <dbReference type="EMBL" id="PWR72185.1"/>
    </source>
</evidence>
<dbReference type="EMBL" id="QGMY01000007">
    <property type="protein sequence ID" value="PWR72185.1"/>
    <property type="molecule type" value="Genomic_DNA"/>
</dbReference>
<dbReference type="RefSeq" id="WP_109968674.1">
    <property type="nucleotide sequence ID" value="NZ_CP176093.1"/>
</dbReference>
<proteinExistence type="predicted"/>
<dbReference type="OrthoDB" id="112113at2157"/>
<dbReference type="InterPro" id="IPR033480">
    <property type="entry name" value="sCache_2"/>
</dbReference>
<dbReference type="GeneID" id="97547943"/>
<keyword evidence="3" id="KW-0812">Transmembrane</keyword>
<dbReference type="AlphaFoldDB" id="A0A2V2N0U8"/>
<keyword evidence="4" id="KW-1133">Transmembrane helix</keyword>
<dbReference type="Proteomes" id="UP000245657">
    <property type="component" value="Unassembled WGS sequence"/>
</dbReference>
<evidence type="ECO:0000256" key="5">
    <source>
        <dbReference type="ARBA" id="ARBA00023136"/>
    </source>
</evidence>
<dbReference type="GO" id="GO:0005886">
    <property type="term" value="C:plasma membrane"/>
    <property type="evidence" value="ECO:0007669"/>
    <property type="project" value="UniProtKB-SubCell"/>
</dbReference>
<dbReference type="GO" id="GO:0016301">
    <property type="term" value="F:kinase activity"/>
    <property type="evidence" value="ECO:0007669"/>
    <property type="project" value="UniProtKB-KW"/>
</dbReference>
<keyword evidence="8" id="KW-1185">Reference proteome</keyword>